<dbReference type="PANTHER" id="PTHR13378:SF1">
    <property type="entry name" value="RAGULATOR COMPLEX PROTEIN LAMTOR3"/>
    <property type="match status" value="1"/>
</dbReference>
<reference evidence="3" key="1">
    <citation type="submission" date="2025-08" db="UniProtKB">
        <authorList>
            <consortium name="RefSeq"/>
        </authorList>
    </citation>
    <scope>IDENTIFICATION</scope>
    <source>
        <tissue evidence="3">Muscle</tissue>
    </source>
</reference>
<organism evidence="2 3">
    <name type="scientific">Limulus polyphemus</name>
    <name type="common">Atlantic horseshoe crab</name>
    <dbReference type="NCBI Taxonomy" id="6850"/>
    <lineage>
        <taxon>Eukaryota</taxon>
        <taxon>Metazoa</taxon>
        <taxon>Ecdysozoa</taxon>
        <taxon>Arthropoda</taxon>
        <taxon>Chelicerata</taxon>
        <taxon>Merostomata</taxon>
        <taxon>Xiphosura</taxon>
        <taxon>Limulidae</taxon>
        <taxon>Limulus</taxon>
    </lineage>
</organism>
<accession>A0ABM1C5P4</accession>
<dbReference type="SUPFAM" id="SSF103196">
    <property type="entry name" value="Roadblock/LC7 domain"/>
    <property type="match status" value="1"/>
</dbReference>
<dbReference type="RefSeq" id="XP_013794676.1">
    <property type="nucleotide sequence ID" value="XM_013939222.2"/>
</dbReference>
<evidence type="ECO:0000256" key="1">
    <source>
        <dbReference type="ARBA" id="ARBA00005356"/>
    </source>
</evidence>
<dbReference type="InterPro" id="IPR015019">
    <property type="entry name" value="LAMTOR3"/>
</dbReference>
<dbReference type="Gene3D" id="3.30.450.30">
    <property type="entry name" value="Dynein light chain 2a, cytoplasmic"/>
    <property type="match status" value="1"/>
</dbReference>
<evidence type="ECO:0000313" key="2">
    <source>
        <dbReference type="Proteomes" id="UP000694941"/>
    </source>
</evidence>
<sequence length="124" mass="13352">MAEEMKKYLHEIMSQIDGIHAVLITDRDGVPVLKAATESAPELALRPGFLTTVGMATDQAGKLGMGKSQRIACIYGKYQVIHFNRFPLMVSMIASSTANTGMLLGLEAELSSLVQDLKAAVDVI</sequence>
<protein>
    <submittedName>
        <fullName evidence="3">Ragulator complex protein LAMTOR3-A-like isoform X1</fullName>
    </submittedName>
</protein>
<gene>
    <name evidence="3" type="primary">LOC106478668</name>
</gene>
<evidence type="ECO:0000313" key="3">
    <source>
        <dbReference type="RefSeq" id="XP_013794676.1"/>
    </source>
</evidence>
<dbReference type="GeneID" id="106478668"/>
<dbReference type="SMART" id="SM01278">
    <property type="entry name" value="MAPKK1_Int"/>
    <property type="match status" value="1"/>
</dbReference>
<dbReference type="Pfam" id="PF08923">
    <property type="entry name" value="MAPKK1_Int"/>
    <property type="match status" value="1"/>
</dbReference>
<proteinExistence type="inferred from homology"/>
<keyword evidence="2" id="KW-1185">Reference proteome</keyword>
<dbReference type="Proteomes" id="UP000694941">
    <property type="component" value="Unplaced"/>
</dbReference>
<dbReference type="PANTHER" id="PTHR13378">
    <property type="entry name" value="REGULATOR COMPLEX PROTEIN LAMTOR3"/>
    <property type="match status" value="1"/>
</dbReference>
<comment type="similarity">
    <text evidence="1">Belongs to the LAMTOR3 family.</text>
</comment>
<name>A0ABM1C5P4_LIMPO</name>